<keyword evidence="3" id="KW-1185">Reference proteome</keyword>
<keyword evidence="2" id="KW-0614">Plasmid</keyword>
<dbReference type="Proteomes" id="UP000681343">
    <property type="component" value="Plasmid pMM35_02"/>
</dbReference>
<evidence type="ECO:0000313" key="3">
    <source>
        <dbReference type="Proteomes" id="UP000681343"/>
    </source>
</evidence>
<proteinExistence type="predicted"/>
<dbReference type="RefSeq" id="WP_212822187.1">
    <property type="nucleotide sequence ID" value="NZ_AP023417.1"/>
</dbReference>
<gene>
    <name evidence="2" type="ORF">MM35RIKEN_23780</name>
</gene>
<protein>
    <recommendedName>
        <fullName evidence="4">DUF5028 domain-containing protein</fullName>
    </recommendedName>
</protein>
<keyword evidence="1" id="KW-0812">Transmembrane</keyword>
<keyword evidence="1" id="KW-0472">Membrane</keyword>
<feature type="transmembrane region" description="Helical" evidence="1">
    <location>
        <begin position="7"/>
        <end position="25"/>
    </location>
</feature>
<keyword evidence="1" id="KW-1133">Transmembrane helix</keyword>
<geneLocation type="plasmid" evidence="2 3">
    <name>pMM35_02</name>
</geneLocation>
<dbReference type="InterPro" id="IPR032209">
    <property type="entry name" value="DUF5028"/>
</dbReference>
<name>A0A810Q397_9FIRM</name>
<organism evidence="2 3">
    <name type="scientific">Vescimonas fastidiosa</name>
    <dbReference type="NCBI Taxonomy" id="2714353"/>
    <lineage>
        <taxon>Bacteria</taxon>
        <taxon>Bacillati</taxon>
        <taxon>Bacillota</taxon>
        <taxon>Clostridia</taxon>
        <taxon>Eubacteriales</taxon>
        <taxon>Oscillospiraceae</taxon>
        <taxon>Vescimonas</taxon>
    </lineage>
</organism>
<sequence>MKDKKKFWLIFSVAAVVLFVWMIRYKAINQDYRQRWSANTEKTYSVGEIVPIAPDFVGYNLAAEGYMLRVNRFEIVDYRAYTSALQYDGTDRSRIPDKVALVSVTVSQQNSPAEGFPLTELSLYTTDMLMNMDWDLLGVVNPILDGATGIRLQDGASCDILLPFDLYRYRFTSAEWNRLEQSNIWLQVTNYPTRKIVRVNIGEE</sequence>
<evidence type="ECO:0000256" key="1">
    <source>
        <dbReference type="SAM" id="Phobius"/>
    </source>
</evidence>
<evidence type="ECO:0000313" key="2">
    <source>
        <dbReference type="EMBL" id="BCK80186.1"/>
    </source>
</evidence>
<dbReference type="EMBL" id="AP023417">
    <property type="protein sequence ID" value="BCK80186.1"/>
    <property type="molecule type" value="Genomic_DNA"/>
</dbReference>
<dbReference type="KEGG" id="vfa:MM35RIKEN_23780"/>
<reference evidence="2" key="1">
    <citation type="submission" date="2020-09" db="EMBL/GenBank/DDBJ databases">
        <title>New species isolated from human feces.</title>
        <authorList>
            <person name="Kitahara M."/>
            <person name="Shigeno Y."/>
            <person name="Shime M."/>
            <person name="Matsumoto Y."/>
            <person name="Nakamura S."/>
            <person name="Motooka D."/>
            <person name="Fukuoka S."/>
            <person name="Nishikawa H."/>
            <person name="Benno Y."/>
        </authorList>
    </citation>
    <scope>NUCLEOTIDE SEQUENCE</scope>
    <source>
        <strain evidence="2">MM35</strain>
        <plasmid evidence="2">pMM35_02</plasmid>
    </source>
</reference>
<accession>A0A810Q397</accession>
<evidence type="ECO:0008006" key="4">
    <source>
        <dbReference type="Google" id="ProtNLM"/>
    </source>
</evidence>
<dbReference type="Pfam" id="PF16431">
    <property type="entry name" value="DUF5028"/>
    <property type="match status" value="1"/>
</dbReference>
<dbReference type="AlphaFoldDB" id="A0A810Q397"/>